<reference evidence="2" key="2">
    <citation type="journal article" date="2021" name="PeerJ">
        <title>Extensive microbial diversity within the chicken gut microbiome revealed by metagenomics and culture.</title>
        <authorList>
            <person name="Gilroy R."/>
            <person name="Ravi A."/>
            <person name="Getino M."/>
            <person name="Pursley I."/>
            <person name="Horton D.L."/>
            <person name="Alikhan N.F."/>
            <person name="Baker D."/>
            <person name="Gharbi K."/>
            <person name="Hall N."/>
            <person name="Watson M."/>
            <person name="Adriaenssens E.M."/>
            <person name="Foster-Nyarko E."/>
            <person name="Jarju S."/>
            <person name="Secka A."/>
            <person name="Antonio M."/>
            <person name="Oren A."/>
            <person name="Chaudhuri R.R."/>
            <person name="La Ragione R."/>
            <person name="Hildebrand F."/>
            <person name="Pallen M.J."/>
        </authorList>
    </citation>
    <scope>NUCLEOTIDE SEQUENCE</scope>
    <source>
        <strain evidence="2">ChiSxjej2B14-6234</strain>
    </source>
</reference>
<dbReference type="InterPro" id="IPR057694">
    <property type="entry name" value="DUF7934"/>
</dbReference>
<evidence type="ECO:0000313" key="2">
    <source>
        <dbReference type="EMBL" id="HIQ71740.1"/>
    </source>
</evidence>
<feature type="compositionally biased region" description="Low complexity" evidence="1">
    <location>
        <begin position="238"/>
        <end position="261"/>
    </location>
</feature>
<name>A0A9D0ZA78_9FIRM</name>
<evidence type="ECO:0000313" key="3">
    <source>
        <dbReference type="Proteomes" id="UP000886887"/>
    </source>
</evidence>
<feature type="compositionally biased region" description="Polar residues" evidence="1">
    <location>
        <begin position="219"/>
        <end position="237"/>
    </location>
</feature>
<accession>A0A9D0ZA78</accession>
<feature type="region of interest" description="Disordered" evidence="1">
    <location>
        <begin position="1"/>
        <end position="22"/>
    </location>
</feature>
<dbReference type="AlphaFoldDB" id="A0A9D0ZA78"/>
<reference evidence="2" key="1">
    <citation type="submission" date="2020-10" db="EMBL/GenBank/DDBJ databases">
        <authorList>
            <person name="Gilroy R."/>
        </authorList>
    </citation>
    <scope>NUCLEOTIDE SEQUENCE</scope>
    <source>
        <strain evidence="2">ChiSxjej2B14-6234</strain>
    </source>
</reference>
<protein>
    <submittedName>
        <fullName evidence="2">Uncharacterized protein</fullName>
    </submittedName>
</protein>
<dbReference type="Pfam" id="PF25588">
    <property type="entry name" value="DUF7934"/>
    <property type="match status" value="1"/>
</dbReference>
<gene>
    <name evidence="2" type="ORF">IAB73_05985</name>
</gene>
<organism evidence="2 3">
    <name type="scientific">Candidatus Onthenecus intestinigallinarum</name>
    <dbReference type="NCBI Taxonomy" id="2840875"/>
    <lineage>
        <taxon>Bacteria</taxon>
        <taxon>Bacillati</taxon>
        <taxon>Bacillota</taxon>
        <taxon>Clostridia</taxon>
        <taxon>Eubacteriales</taxon>
        <taxon>Candidatus Onthenecus</taxon>
    </lineage>
</organism>
<dbReference type="Proteomes" id="UP000886887">
    <property type="component" value="Unassembled WGS sequence"/>
</dbReference>
<evidence type="ECO:0000256" key="1">
    <source>
        <dbReference type="SAM" id="MobiDB-lite"/>
    </source>
</evidence>
<proteinExistence type="predicted"/>
<feature type="region of interest" description="Disordered" evidence="1">
    <location>
        <begin position="219"/>
        <end position="280"/>
    </location>
</feature>
<feature type="compositionally biased region" description="Basic and acidic residues" evidence="1">
    <location>
        <begin position="262"/>
        <end position="273"/>
    </location>
</feature>
<sequence length="280" mass="30450">MSTTTSNTSSNSASTSSAQTSDWQLSSRFLDEELLRRLLQGLASPAYTPKTDEELQQLAEQRYAPEYAAAVEAAKQQQQQQDLALSQQLAGILAGLDRERAGQNAAFDQARARIELDALERGMGRSSYTLSTLAGNDAARAEALRQVDEDANRQAADIGQQRTQLSDQLAQTLGRLQQDRATNVSNYLQELYDREYDRAQADRAARNADFLTAVELASGTRTQGGSQRTEQTSGWSNSASSTATVKSASGSSGGSKTSSKTAARDDEPFDKAWKSTQKYR</sequence>
<dbReference type="EMBL" id="DVFJ01000017">
    <property type="protein sequence ID" value="HIQ71740.1"/>
    <property type="molecule type" value="Genomic_DNA"/>
</dbReference>
<comment type="caution">
    <text evidence="2">The sequence shown here is derived from an EMBL/GenBank/DDBJ whole genome shotgun (WGS) entry which is preliminary data.</text>
</comment>